<reference evidence="1" key="1">
    <citation type="submission" date="2023-10" db="EMBL/GenBank/DDBJ databases">
        <authorList>
            <person name="Rodriguez Cubillos JULIANA M."/>
            <person name="De Vega J."/>
        </authorList>
    </citation>
    <scope>NUCLEOTIDE SEQUENCE</scope>
</reference>
<name>A0ACB0IL82_TRIPR</name>
<keyword evidence="2" id="KW-1185">Reference proteome</keyword>
<organism evidence="1 2">
    <name type="scientific">Trifolium pratense</name>
    <name type="common">Red clover</name>
    <dbReference type="NCBI Taxonomy" id="57577"/>
    <lineage>
        <taxon>Eukaryota</taxon>
        <taxon>Viridiplantae</taxon>
        <taxon>Streptophyta</taxon>
        <taxon>Embryophyta</taxon>
        <taxon>Tracheophyta</taxon>
        <taxon>Spermatophyta</taxon>
        <taxon>Magnoliopsida</taxon>
        <taxon>eudicotyledons</taxon>
        <taxon>Gunneridae</taxon>
        <taxon>Pentapetalae</taxon>
        <taxon>rosids</taxon>
        <taxon>fabids</taxon>
        <taxon>Fabales</taxon>
        <taxon>Fabaceae</taxon>
        <taxon>Papilionoideae</taxon>
        <taxon>50 kb inversion clade</taxon>
        <taxon>NPAAA clade</taxon>
        <taxon>Hologalegina</taxon>
        <taxon>IRL clade</taxon>
        <taxon>Trifolieae</taxon>
        <taxon>Trifolium</taxon>
    </lineage>
</organism>
<evidence type="ECO:0000313" key="1">
    <source>
        <dbReference type="EMBL" id="CAJ2633111.1"/>
    </source>
</evidence>
<evidence type="ECO:0000313" key="2">
    <source>
        <dbReference type="Proteomes" id="UP001177021"/>
    </source>
</evidence>
<comment type="caution">
    <text evidence="1">The sequence shown here is derived from an EMBL/GenBank/DDBJ whole genome shotgun (WGS) entry which is preliminary data.</text>
</comment>
<proteinExistence type="predicted"/>
<protein>
    <submittedName>
        <fullName evidence="1">Uncharacterized protein</fullName>
    </submittedName>
</protein>
<accession>A0ACB0IL82</accession>
<sequence length="738" mass="79840">MSQSSGSAQIKNKIADTVKTRSKSKKEGTTVVVDAMPLSSIPATTSKKKKSAKSTKKVSESSPSISIKSDSVRSKKKKPQSPIKRGLSMSDLYLNKDLSETANVESHDVASGKNANVESSVKSVSEKVNQENPSVEENPSSVETLGKTQNIAENVGVSNNPSVPESMTVPTNVITDVAEKSQEKAVVTDAPTGVEPSSIPTDAEKDVEASKGGSSPHANTVTGSFGSGSNTEASTEEEVNKECTPEDVADSEPENEAGEDSEKTTNEEQDIVDVDEVPSEEDLQPPPTQKGIGRRLRSRTTTPAPAVTTTPAVTKKAKDTTLKPVKYGPKKSWSKSIPPPEKKKGVLKRKSAPSSDSEFEAERDDSSIKPPAKKAMSAKKAMPQSVAPDIEDFPCDNVSFHLPSYAQRWGIICKRRLALERELGKDILECEEIVSLINDAGLIKTVWGLGSCYEKLVREFVVNIPIGCDNPLDKEFQKVFVRGKCVTFSPSVINKVLGNADDPHPDIDVSDNVVCKTITAEKVKTWPKKAKVPAVKLTQKYAILNRIASVNWVPTTHASDIATNLGKLIYMIGTGTKFNAGLYIFNQVVQHAKTSVTKQPIAFPTLICDIILSQHPNIRHEDESAKKRATPLAIHQKLFSKQHAPDIAGPSNAAADTPMTRKEMIAMLEANCKELDEKKVQFERMIHALRVEEAAAQAADADDDSSSGGEEADSDTEGEEIPILSILWLKRGSSYCMP</sequence>
<dbReference type="Proteomes" id="UP001177021">
    <property type="component" value="Unassembled WGS sequence"/>
</dbReference>
<dbReference type="EMBL" id="CASHSV030000001">
    <property type="protein sequence ID" value="CAJ2633111.1"/>
    <property type="molecule type" value="Genomic_DNA"/>
</dbReference>
<gene>
    <name evidence="1" type="ORF">MILVUS5_LOCUS4265</name>
</gene>